<accession>A0AAD0HPC3</accession>
<dbReference type="Pfam" id="PF22871">
    <property type="entry name" value="AimR"/>
    <property type="match status" value="1"/>
</dbReference>
<organism evidence="1 2">
    <name type="scientific">Bacillus pumilus</name>
    <name type="common">Bacillus mesentericus</name>
    <dbReference type="NCBI Taxonomy" id="1408"/>
    <lineage>
        <taxon>Bacteria</taxon>
        <taxon>Bacillati</taxon>
        <taxon>Bacillota</taxon>
        <taxon>Bacilli</taxon>
        <taxon>Bacillales</taxon>
        <taxon>Bacillaceae</taxon>
        <taxon>Bacillus</taxon>
    </lineage>
</organism>
<dbReference type="EMBL" id="CP027116">
    <property type="protein sequence ID" value="AVM24925.1"/>
    <property type="molecule type" value="Genomic_DNA"/>
</dbReference>
<dbReference type="InterPro" id="IPR010982">
    <property type="entry name" value="Lambda_DNA-bd_dom_sf"/>
</dbReference>
<protein>
    <submittedName>
        <fullName evidence="1">Uncharacterized protein</fullName>
    </submittedName>
</protein>
<dbReference type="CDD" id="cd00093">
    <property type="entry name" value="HTH_XRE"/>
    <property type="match status" value="1"/>
</dbReference>
<reference evidence="1 2" key="1">
    <citation type="submission" date="2018-02" db="EMBL/GenBank/DDBJ databases">
        <title>The complete genome of two Bacillus pumilus strains from Cuatro Cienegas, Coahuila, Mexico.</title>
        <authorList>
            <person name="Zarza E."/>
            <person name="Alcaraz L.D."/>
            <person name="Aguilar-Salinas B."/>
            <person name="Islas A."/>
            <person name="Olmedo-Alvarez G."/>
        </authorList>
    </citation>
    <scope>NUCLEOTIDE SEQUENCE [LARGE SCALE GENOMIC DNA]</scope>
    <source>
        <strain evidence="1 2">145</strain>
    </source>
</reference>
<dbReference type="AlphaFoldDB" id="A0AAD0HPC3"/>
<evidence type="ECO:0000313" key="1">
    <source>
        <dbReference type="EMBL" id="AVM24925.1"/>
    </source>
</evidence>
<proteinExistence type="predicted"/>
<dbReference type="GO" id="GO:0003677">
    <property type="term" value="F:DNA binding"/>
    <property type="evidence" value="ECO:0007669"/>
    <property type="project" value="InterPro"/>
</dbReference>
<dbReference type="NCBIfam" id="NF038310">
    <property type="entry name" value="lysogeny_AimR"/>
    <property type="match status" value="1"/>
</dbReference>
<sequence length="362" mass="42784">MSIIAKKDIGEILKNRLISDEITQVDIAKQIGITKGYMSKFLAGKEIAFWMVIEAVKCIIPEKEKDLMSDYCKSGIDKKYVFCALEYCYTKQLYDVMRFLIVEYSKAAPEACHIYKWILTHRGSFEIAYINKLHRNEYKSIEARALLTILEVYGYYNLGKYDMARLFIEKASDSLDDVKDPFVKKSFIARLDEVLANIYLKQDNNVVKARQFAESLLNSQISTNHILTANYLFALSYFMESYEKSYLYYCRVLEILEKESQRIDEVLQNKEEVAILQHYWFKEIDPQFNITKFTECLSHNHSLSEFYDDTSLRVYAYLFDGIKERRSDKLLLSLHYFSEKRDYFRANLPKIQLHKLDLDIRI</sequence>
<evidence type="ECO:0000313" key="2">
    <source>
        <dbReference type="Proteomes" id="UP000264960"/>
    </source>
</evidence>
<name>A0AAD0HPC3_BACPU</name>
<dbReference type="InterPro" id="IPR047705">
    <property type="entry name" value="AimR-like"/>
</dbReference>
<dbReference type="InterPro" id="IPR001387">
    <property type="entry name" value="Cro/C1-type_HTH"/>
</dbReference>
<gene>
    <name evidence="1" type="ORF">C5695_14135</name>
</gene>
<dbReference type="RefSeq" id="WP_117731264.1">
    <property type="nucleotide sequence ID" value="NZ_CP027116.1"/>
</dbReference>
<dbReference type="Proteomes" id="UP000264960">
    <property type="component" value="Chromosome"/>
</dbReference>
<dbReference type="SUPFAM" id="SSF47413">
    <property type="entry name" value="lambda repressor-like DNA-binding domains"/>
    <property type="match status" value="1"/>
</dbReference>